<protein>
    <recommendedName>
        <fullName evidence="2 3">Single-stranded DNA-binding protein</fullName>
    </recommendedName>
</protein>
<dbReference type="NCBIfam" id="TIGR00621">
    <property type="entry name" value="ssb"/>
    <property type="match status" value="1"/>
</dbReference>
<comment type="caution">
    <text evidence="5">The sequence shown here is derived from an EMBL/GenBank/DDBJ whole genome shotgun (WGS) entry which is preliminary data.</text>
</comment>
<dbReference type="Gene3D" id="2.40.50.140">
    <property type="entry name" value="Nucleic acid-binding proteins"/>
    <property type="match status" value="1"/>
</dbReference>
<dbReference type="CDD" id="cd04496">
    <property type="entry name" value="SSB_OBF"/>
    <property type="match status" value="1"/>
</dbReference>
<dbReference type="RefSeq" id="WP_147139205.1">
    <property type="nucleotide sequence ID" value="NZ_BJXA01000060.1"/>
</dbReference>
<evidence type="ECO:0000256" key="2">
    <source>
        <dbReference type="PIRNR" id="PIRNR002070"/>
    </source>
</evidence>
<dbReference type="Pfam" id="PF00436">
    <property type="entry name" value="SSB"/>
    <property type="match status" value="1"/>
</dbReference>
<name>A0A511MMV4_9NOCA</name>
<proteinExistence type="predicted"/>
<dbReference type="AlphaFoldDB" id="A0A511MMV4"/>
<dbReference type="GO" id="GO:0006260">
    <property type="term" value="P:DNA replication"/>
    <property type="evidence" value="ECO:0007669"/>
    <property type="project" value="InterPro"/>
</dbReference>
<dbReference type="PROSITE" id="PS50935">
    <property type="entry name" value="SSB"/>
    <property type="match status" value="1"/>
</dbReference>
<dbReference type="PIRSF" id="PIRSF002070">
    <property type="entry name" value="SSB"/>
    <property type="match status" value="1"/>
</dbReference>
<feature type="region of interest" description="Disordered" evidence="4">
    <location>
        <begin position="93"/>
        <end position="141"/>
    </location>
</feature>
<feature type="compositionally biased region" description="Basic and acidic residues" evidence="4">
    <location>
        <begin position="93"/>
        <end position="103"/>
    </location>
</feature>
<sequence>MATALISSGTGFIIGDIDLRMMPNGQAVLNMPLAFSQSYKDEQSGDWKKTNEIVVRAALFGPLAEWAADNVQTKTEVFVSGVVYEREWTDGEGAKRKSVEMKIHSFGPAPRKGSNGSGGKSGRKSSGGAASPWDSEDSGGI</sequence>
<dbReference type="OrthoDB" id="4552456at2"/>
<evidence type="ECO:0000313" key="6">
    <source>
        <dbReference type="Proteomes" id="UP000321424"/>
    </source>
</evidence>
<dbReference type="InterPro" id="IPR000424">
    <property type="entry name" value="Primosome_PriB/ssb"/>
</dbReference>
<evidence type="ECO:0000313" key="5">
    <source>
        <dbReference type="EMBL" id="GEM41943.1"/>
    </source>
</evidence>
<evidence type="ECO:0000256" key="3">
    <source>
        <dbReference type="RuleBase" id="RU000524"/>
    </source>
</evidence>
<keyword evidence="1 2" id="KW-0238">DNA-binding</keyword>
<keyword evidence="6" id="KW-1185">Reference proteome</keyword>
<reference evidence="5 6" key="1">
    <citation type="submission" date="2019-07" db="EMBL/GenBank/DDBJ databases">
        <title>Whole genome shotgun sequence of Nocardia ninae NBRC 108245.</title>
        <authorList>
            <person name="Hosoyama A."/>
            <person name="Uohara A."/>
            <person name="Ohji S."/>
            <person name="Ichikawa N."/>
        </authorList>
    </citation>
    <scope>NUCLEOTIDE SEQUENCE [LARGE SCALE GENOMIC DNA]</scope>
    <source>
        <strain evidence="5 6">NBRC 108245</strain>
    </source>
</reference>
<evidence type="ECO:0000256" key="1">
    <source>
        <dbReference type="ARBA" id="ARBA00023125"/>
    </source>
</evidence>
<dbReference type="SUPFAM" id="SSF50249">
    <property type="entry name" value="Nucleic acid-binding proteins"/>
    <property type="match status" value="1"/>
</dbReference>
<organism evidence="5 6">
    <name type="scientific">Nocardia ninae NBRC 108245</name>
    <dbReference type="NCBI Taxonomy" id="1210091"/>
    <lineage>
        <taxon>Bacteria</taxon>
        <taxon>Bacillati</taxon>
        <taxon>Actinomycetota</taxon>
        <taxon>Actinomycetes</taxon>
        <taxon>Mycobacteriales</taxon>
        <taxon>Nocardiaceae</taxon>
        <taxon>Nocardia</taxon>
    </lineage>
</organism>
<dbReference type="GO" id="GO:0003697">
    <property type="term" value="F:single-stranded DNA binding"/>
    <property type="evidence" value="ECO:0007669"/>
    <property type="project" value="InterPro"/>
</dbReference>
<accession>A0A511MMV4</accession>
<dbReference type="InterPro" id="IPR011344">
    <property type="entry name" value="ssDNA-bd"/>
</dbReference>
<dbReference type="InterPro" id="IPR012340">
    <property type="entry name" value="NA-bd_OB-fold"/>
</dbReference>
<dbReference type="EMBL" id="BJXA01000060">
    <property type="protein sequence ID" value="GEM41943.1"/>
    <property type="molecule type" value="Genomic_DNA"/>
</dbReference>
<dbReference type="Proteomes" id="UP000321424">
    <property type="component" value="Unassembled WGS sequence"/>
</dbReference>
<evidence type="ECO:0000256" key="4">
    <source>
        <dbReference type="SAM" id="MobiDB-lite"/>
    </source>
</evidence>
<gene>
    <name evidence="5" type="ORF">NN4_64620</name>
</gene>